<dbReference type="GO" id="GO:0043138">
    <property type="term" value="F:3'-5' DNA helicase activity"/>
    <property type="evidence" value="ECO:0007669"/>
    <property type="project" value="UniProtKB-EC"/>
</dbReference>
<dbReference type="Gene3D" id="3.40.1440.60">
    <property type="entry name" value="PriA, 3(prime) DNA-binding domain"/>
    <property type="match status" value="1"/>
</dbReference>
<evidence type="ECO:0000256" key="11">
    <source>
        <dbReference type="ARBA" id="ARBA00048988"/>
    </source>
</evidence>
<keyword evidence="2 12" id="KW-0235">DNA replication</keyword>
<dbReference type="GO" id="GO:0006310">
    <property type="term" value="P:DNA recombination"/>
    <property type="evidence" value="ECO:0007669"/>
    <property type="project" value="InterPro"/>
</dbReference>
<comment type="cofactor">
    <cofactor evidence="12">
        <name>Zn(2+)</name>
        <dbReference type="ChEBI" id="CHEBI:29105"/>
    </cofactor>
    <text evidence="12">Binds 2 zinc ions per subunit.</text>
</comment>
<evidence type="ECO:0000256" key="9">
    <source>
        <dbReference type="ARBA" id="ARBA00023125"/>
    </source>
</evidence>
<evidence type="ECO:0000256" key="12">
    <source>
        <dbReference type="HAMAP-Rule" id="MF_00983"/>
    </source>
</evidence>
<dbReference type="GO" id="GO:0006270">
    <property type="term" value="P:DNA replication initiation"/>
    <property type="evidence" value="ECO:0007669"/>
    <property type="project" value="TreeGrafter"/>
</dbReference>
<sequence>MTQILKVLLPLPNIPPLDYEYNLDEKIEVGDLVLAPFKSKEVTAIVFEIDPKEIFSGQLKKVIKKHSFGLSHSFMSFIIKAKEYYLADFGQIAKMVLPMELENKYQPLQQEIPPEFNLSPLNKAQEEALEKIKNSNRPSLLFGITGSGKTEVYFHLIAEEIAKGKQVLLILPEIALTQQILDRFEARFGFKSTTWHSSVTKTNKQKILKGIASGTVQVVIGARSSLFLPYKNLSLVIVDEEHDQSYKQESLTHYNARDMAVLRGYLEGFKVLLGSATPSVESYHNATQNKYQLLYLDHRYQNVLLPSIDIIDMRKEKLPEGRWISQSLKDQVERDLTKGEQVLLFLNRKGYAPVIICKSCGHKVSCRHCSTYLVLHKSKERLECHRCGFYTKIFINCPECKTENSFIPCGPGIERLHEEAIELFPGAKIIAISKDNFSNINEANDILSKIEKHEVDIIIGTQIITKGYHFPKLNFVGIIDVDLGFNNCDLKSFEYTFQLLQQVSGRAGRETAGRVLLQTYQKSSKIMDYVVSNNYQDFIEYELENRSKGSMPPFSKVALVMIMAAKSDKAHGFAKELLYLAPKINDLKIWGPAPASLTKLKGKYRYNLLVICSKNIALQQYLSSWISKIKVPWQINLKIDIDPYNLT</sequence>
<dbReference type="GO" id="GO:0016887">
    <property type="term" value="F:ATP hydrolysis activity"/>
    <property type="evidence" value="ECO:0007669"/>
    <property type="project" value="RHEA"/>
</dbReference>
<comment type="function">
    <text evidence="12">Initiates the restart of stalled replication forks, which reloads the replicative helicase on sites other than the origin of replication. Recognizes and binds to abandoned replication forks and remodels them to uncover a helicase loading site. Promotes assembly of the primosome at these replication forks.</text>
</comment>
<dbReference type="Proteomes" id="UP000241762">
    <property type="component" value="Chromosome"/>
</dbReference>
<keyword evidence="15" id="KW-1185">Reference proteome</keyword>
<dbReference type="InterPro" id="IPR040498">
    <property type="entry name" value="PriA_CRR"/>
</dbReference>
<evidence type="ECO:0000256" key="5">
    <source>
        <dbReference type="ARBA" id="ARBA00022801"/>
    </source>
</evidence>
<dbReference type="EMBL" id="CP027845">
    <property type="protein sequence ID" value="AVP87632.1"/>
    <property type="molecule type" value="Genomic_DNA"/>
</dbReference>
<dbReference type="InterPro" id="IPR011545">
    <property type="entry name" value="DEAD/DEAH_box_helicase_dom"/>
</dbReference>
<dbReference type="InterPro" id="IPR042115">
    <property type="entry name" value="PriA_3primeBD_sf"/>
</dbReference>
<dbReference type="CDD" id="cd17929">
    <property type="entry name" value="DEXHc_priA"/>
    <property type="match status" value="1"/>
</dbReference>
<feature type="binding site" evidence="12">
    <location>
        <position position="357"/>
    </location>
    <ligand>
        <name>Zn(2+)</name>
        <dbReference type="ChEBI" id="CHEBI:29105"/>
        <label>1</label>
    </ligand>
</feature>
<evidence type="ECO:0000256" key="8">
    <source>
        <dbReference type="ARBA" id="ARBA00022840"/>
    </source>
</evidence>
<feature type="binding site" evidence="12">
    <location>
        <position position="400"/>
    </location>
    <ligand>
        <name>Zn(2+)</name>
        <dbReference type="ChEBI" id="CHEBI:29105"/>
        <label>1</label>
    </ligand>
</feature>
<feature type="binding site" evidence="12">
    <location>
        <position position="369"/>
    </location>
    <ligand>
        <name>Zn(2+)</name>
        <dbReference type="ChEBI" id="CHEBI:29105"/>
        <label>2</label>
    </ligand>
</feature>
<dbReference type="GO" id="GO:0006302">
    <property type="term" value="P:double-strand break repair"/>
    <property type="evidence" value="ECO:0007669"/>
    <property type="project" value="InterPro"/>
</dbReference>
<evidence type="ECO:0000256" key="7">
    <source>
        <dbReference type="ARBA" id="ARBA00022833"/>
    </source>
</evidence>
<dbReference type="SMART" id="SM00487">
    <property type="entry name" value="DEXDc"/>
    <property type="match status" value="1"/>
</dbReference>
<evidence type="ECO:0000256" key="3">
    <source>
        <dbReference type="ARBA" id="ARBA00022723"/>
    </source>
</evidence>
<dbReference type="HAMAP" id="MF_00983">
    <property type="entry name" value="PriA"/>
    <property type="match status" value="1"/>
</dbReference>
<feature type="binding site" evidence="12">
    <location>
        <position position="360"/>
    </location>
    <ligand>
        <name>Zn(2+)</name>
        <dbReference type="ChEBI" id="CHEBI:29105"/>
        <label>1</label>
    </ligand>
</feature>
<dbReference type="GO" id="GO:0005524">
    <property type="term" value="F:ATP binding"/>
    <property type="evidence" value="ECO:0007669"/>
    <property type="project" value="UniProtKB-UniRule"/>
</dbReference>
<dbReference type="InterPro" id="IPR014001">
    <property type="entry name" value="Helicase_ATP-bd"/>
</dbReference>
<feature type="binding site" evidence="12">
    <location>
        <position position="397"/>
    </location>
    <ligand>
        <name>Zn(2+)</name>
        <dbReference type="ChEBI" id="CHEBI:29105"/>
        <label>1</label>
    </ligand>
</feature>
<evidence type="ECO:0000256" key="6">
    <source>
        <dbReference type="ARBA" id="ARBA00022806"/>
    </source>
</evidence>
<organism evidence="14 15">
    <name type="scientific">Candidatus Phycorickettsia trachydisci</name>
    <dbReference type="NCBI Taxonomy" id="2115978"/>
    <lineage>
        <taxon>Bacteria</taxon>
        <taxon>Pseudomonadati</taxon>
        <taxon>Pseudomonadota</taxon>
        <taxon>Alphaproteobacteria</taxon>
        <taxon>Rickettsiales</taxon>
        <taxon>Rickettsiaceae</taxon>
        <taxon>Candidatus Phycorickettsia</taxon>
    </lineage>
</organism>
<comment type="subunit">
    <text evidence="12">Component of the replication restart primosome.</text>
</comment>
<comment type="catalytic activity">
    <reaction evidence="12">
        <text>Couples ATP hydrolysis with the unwinding of duplex DNA by translocating in the 3'-5' direction.</text>
        <dbReference type="EC" id="5.6.2.4"/>
    </reaction>
</comment>
<dbReference type="NCBIfam" id="TIGR00595">
    <property type="entry name" value="priA"/>
    <property type="match status" value="1"/>
</dbReference>
<dbReference type="RefSeq" id="WP_106874487.1">
    <property type="nucleotide sequence ID" value="NZ_CP027845.1"/>
</dbReference>
<evidence type="ECO:0000256" key="10">
    <source>
        <dbReference type="ARBA" id="ARBA00023235"/>
    </source>
</evidence>
<dbReference type="InterPro" id="IPR027417">
    <property type="entry name" value="P-loop_NTPase"/>
</dbReference>
<proteinExistence type="inferred from homology"/>
<keyword evidence="10 12" id="KW-0413">Isomerase</keyword>
<keyword evidence="5 12" id="KW-0378">Hydrolase</keyword>
<comment type="catalytic activity">
    <reaction evidence="11 12">
        <text>ATP + H2O = ADP + phosphate + H(+)</text>
        <dbReference type="Rhea" id="RHEA:13065"/>
        <dbReference type="ChEBI" id="CHEBI:15377"/>
        <dbReference type="ChEBI" id="CHEBI:15378"/>
        <dbReference type="ChEBI" id="CHEBI:30616"/>
        <dbReference type="ChEBI" id="CHEBI:43474"/>
        <dbReference type="ChEBI" id="CHEBI:456216"/>
        <dbReference type="EC" id="5.6.2.4"/>
    </reaction>
</comment>
<dbReference type="Pfam" id="PF00271">
    <property type="entry name" value="Helicase_C"/>
    <property type="match status" value="1"/>
</dbReference>
<dbReference type="GO" id="GO:0003677">
    <property type="term" value="F:DNA binding"/>
    <property type="evidence" value="ECO:0007669"/>
    <property type="project" value="UniProtKB-UniRule"/>
</dbReference>
<evidence type="ECO:0000256" key="1">
    <source>
        <dbReference type="ARBA" id="ARBA00022515"/>
    </source>
</evidence>
<feature type="binding site" evidence="12">
    <location>
        <position position="366"/>
    </location>
    <ligand>
        <name>Zn(2+)</name>
        <dbReference type="ChEBI" id="CHEBI:29105"/>
        <label>2</label>
    </ligand>
</feature>
<dbReference type="SUPFAM" id="SSF52540">
    <property type="entry name" value="P-loop containing nucleoside triphosphate hydrolases"/>
    <property type="match status" value="2"/>
</dbReference>
<dbReference type="InterPro" id="IPR041222">
    <property type="entry name" value="PriA_3primeBD"/>
</dbReference>
<dbReference type="PROSITE" id="PS51192">
    <property type="entry name" value="HELICASE_ATP_BIND_1"/>
    <property type="match status" value="1"/>
</dbReference>
<gene>
    <name evidence="12" type="primary">priA</name>
    <name evidence="14" type="ORF">phytr_6910</name>
</gene>
<dbReference type="FunFam" id="3.40.50.300:FF:000489">
    <property type="entry name" value="Primosome assembly protein PriA"/>
    <property type="match status" value="1"/>
</dbReference>
<dbReference type="Pfam" id="PF00270">
    <property type="entry name" value="DEAD"/>
    <property type="match status" value="1"/>
</dbReference>
<dbReference type="EC" id="5.6.2.4" evidence="12"/>
<reference evidence="14 15" key="1">
    <citation type="submission" date="2018-03" db="EMBL/GenBank/DDBJ databases">
        <title>A gene transfer event suggests a long-term partnership between eustigmatophyte algae and a novel lineage of endosymbiotic bacteria.</title>
        <authorList>
            <person name="Yurchenko T."/>
            <person name="Sevcikova T."/>
            <person name="Pribyl P."/>
            <person name="El Karkouri K."/>
            <person name="Klimes V."/>
            <person name="Amaral R."/>
            <person name="Zbrankova V."/>
            <person name="Kim E."/>
            <person name="Raoult D."/>
            <person name="Santos L.M.A."/>
            <person name="Elias M."/>
        </authorList>
    </citation>
    <scope>NUCLEOTIDE SEQUENCE [LARGE SCALE GENOMIC DNA]</scope>
    <source>
        <strain evidence="14">CCALA 838</strain>
    </source>
</reference>
<dbReference type="PANTHER" id="PTHR30580">
    <property type="entry name" value="PRIMOSOMAL PROTEIN N"/>
    <property type="match status" value="1"/>
</dbReference>
<dbReference type="KEGG" id="ptc:phytr_6910"/>
<dbReference type="InterPro" id="IPR001650">
    <property type="entry name" value="Helicase_C-like"/>
</dbReference>
<dbReference type="GO" id="GO:1990077">
    <property type="term" value="C:primosome complex"/>
    <property type="evidence" value="ECO:0007669"/>
    <property type="project" value="UniProtKB-UniRule"/>
</dbReference>
<keyword evidence="9 12" id="KW-0238">DNA-binding</keyword>
<dbReference type="GO" id="GO:0006269">
    <property type="term" value="P:DNA replication, synthesis of primer"/>
    <property type="evidence" value="ECO:0007669"/>
    <property type="project" value="UniProtKB-KW"/>
</dbReference>
<evidence type="ECO:0000259" key="13">
    <source>
        <dbReference type="PROSITE" id="PS51192"/>
    </source>
</evidence>
<dbReference type="PANTHER" id="PTHR30580:SF0">
    <property type="entry name" value="PRIMOSOMAL PROTEIN N"/>
    <property type="match status" value="1"/>
</dbReference>
<keyword evidence="1 12" id="KW-0639">Primosome</keyword>
<dbReference type="Gene3D" id="3.40.50.300">
    <property type="entry name" value="P-loop containing nucleotide triphosphate hydrolases"/>
    <property type="match status" value="2"/>
</dbReference>
<accession>A0A2P1P8N1</accession>
<dbReference type="InterPro" id="IPR041236">
    <property type="entry name" value="PriA_C"/>
</dbReference>
<feature type="binding site" evidence="12">
    <location>
        <position position="387"/>
    </location>
    <ligand>
        <name>Zn(2+)</name>
        <dbReference type="ChEBI" id="CHEBI:29105"/>
        <label>2</label>
    </ligand>
</feature>
<dbReference type="InterPro" id="IPR005259">
    <property type="entry name" value="PriA"/>
</dbReference>
<dbReference type="Pfam" id="PF17764">
    <property type="entry name" value="PriA_3primeBD"/>
    <property type="match status" value="1"/>
</dbReference>
<dbReference type="OrthoDB" id="9759544at2"/>
<feature type="domain" description="Helicase ATP-binding" evidence="13">
    <location>
        <begin position="130"/>
        <end position="296"/>
    </location>
</feature>
<keyword evidence="7 12" id="KW-0862">Zinc</keyword>
<evidence type="ECO:0000256" key="2">
    <source>
        <dbReference type="ARBA" id="ARBA00022705"/>
    </source>
</evidence>
<keyword evidence="4 12" id="KW-0547">Nucleotide-binding</keyword>
<dbReference type="AlphaFoldDB" id="A0A2P1P8N1"/>
<evidence type="ECO:0000313" key="15">
    <source>
        <dbReference type="Proteomes" id="UP000241762"/>
    </source>
</evidence>
<dbReference type="SMART" id="SM00490">
    <property type="entry name" value="HELICc"/>
    <property type="match status" value="1"/>
</dbReference>
<evidence type="ECO:0000256" key="4">
    <source>
        <dbReference type="ARBA" id="ARBA00022741"/>
    </source>
</evidence>
<keyword evidence="6 12" id="KW-0347">Helicase</keyword>
<name>A0A2P1P8N1_9RICK</name>
<keyword evidence="8 12" id="KW-0067">ATP-binding</keyword>
<dbReference type="Pfam" id="PF18074">
    <property type="entry name" value="PriA_C"/>
    <property type="match status" value="1"/>
</dbReference>
<keyword evidence="3 12" id="KW-0479">Metal-binding</keyword>
<dbReference type="GO" id="GO:0008270">
    <property type="term" value="F:zinc ion binding"/>
    <property type="evidence" value="ECO:0007669"/>
    <property type="project" value="UniProtKB-UniRule"/>
</dbReference>
<comment type="similarity">
    <text evidence="12">Belongs to the helicase family. PriA subfamily.</text>
</comment>
<dbReference type="Pfam" id="PF18319">
    <property type="entry name" value="Zn_ribbon_PriA"/>
    <property type="match status" value="1"/>
</dbReference>
<evidence type="ECO:0000313" key="14">
    <source>
        <dbReference type="EMBL" id="AVP87632.1"/>
    </source>
</evidence>
<protein>
    <recommendedName>
        <fullName evidence="12">Replication restart protein PriA</fullName>
    </recommendedName>
    <alternativeName>
        <fullName evidence="12">ATP-dependent DNA helicase PriA</fullName>
        <ecNumber evidence="12">5.6.2.4</ecNumber>
    </alternativeName>
    <alternativeName>
        <fullName evidence="12">DNA 3'-5' helicase PriA</fullName>
    </alternativeName>
</protein>
<feature type="binding site" evidence="12">
    <location>
        <position position="384"/>
    </location>
    <ligand>
        <name>Zn(2+)</name>
        <dbReference type="ChEBI" id="CHEBI:29105"/>
        <label>2</label>
    </ligand>
</feature>